<evidence type="ECO:0000313" key="2">
    <source>
        <dbReference type="Proteomes" id="UP000245125"/>
    </source>
</evidence>
<keyword evidence="2" id="KW-1185">Reference proteome</keyword>
<reference evidence="2" key="1">
    <citation type="submission" date="2018-03" db="EMBL/GenBank/DDBJ databases">
        <authorList>
            <person name="Zecchin S."/>
        </authorList>
    </citation>
    <scope>NUCLEOTIDE SEQUENCE [LARGE SCALE GENOMIC DNA]</scope>
</reference>
<sequence length="315" mass="35610">MPHFLFNDSHLWAVKGTAERDGLDLFLRRQWSRLNPKFVGQVHMSVIEEAISGVPGVPSWVLKELKQNFTRLFLAGPVIDSIDLDIPDYSPLDHFDNGYIEESWTQVQQNLVTFKADNRSNLQAFARAAHAIADFYAHSSYMHFAKLLDAGSANGHAELNDPPGQVEFDNAPSHQFPSTFNLTDPKFSINTSLWTQSKIAAAKRWNDQVISGRYAQPNDTQPGLTNHLTEGLTTIPAILRNAPGFSDRGSLPHHNQIAVDDTTPGNQHCLYNAESKKDEADRMSYTNQLRWRKNTAILHVRRAFQENFDASENRR</sequence>
<protein>
    <submittedName>
        <fullName evidence="1">Transglutaminase domain-containing protein</fullName>
    </submittedName>
</protein>
<gene>
    <name evidence="1" type="ORF">NBG4_610013</name>
</gene>
<proteinExistence type="predicted"/>
<dbReference type="EMBL" id="OUUY01000110">
    <property type="protein sequence ID" value="SPQ01604.1"/>
    <property type="molecule type" value="Genomic_DNA"/>
</dbReference>
<name>A0A2U3QJM0_9BACT</name>
<accession>A0A2U3QJM0</accession>
<organism evidence="1 2">
    <name type="scientific">Candidatus Sulfobium mesophilum</name>
    <dbReference type="NCBI Taxonomy" id="2016548"/>
    <lineage>
        <taxon>Bacteria</taxon>
        <taxon>Pseudomonadati</taxon>
        <taxon>Nitrospirota</taxon>
        <taxon>Nitrospiria</taxon>
        <taxon>Nitrospirales</taxon>
        <taxon>Nitrospiraceae</taxon>
        <taxon>Candidatus Sulfobium</taxon>
    </lineage>
</organism>
<dbReference type="Proteomes" id="UP000245125">
    <property type="component" value="Unassembled WGS sequence"/>
</dbReference>
<dbReference type="AlphaFoldDB" id="A0A2U3QJM0"/>
<evidence type="ECO:0000313" key="1">
    <source>
        <dbReference type="EMBL" id="SPQ01604.1"/>
    </source>
</evidence>